<dbReference type="GO" id="GO:0005744">
    <property type="term" value="C:TIM23 mitochondrial import inner membrane translocase complex"/>
    <property type="evidence" value="ECO:0007669"/>
    <property type="project" value="UniProtKB-UniRule"/>
</dbReference>
<dbReference type="Pfam" id="PF03031">
    <property type="entry name" value="NIF"/>
    <property type="match status" value="1"/>
</dbReference>
<keyword evidence="4" id="KW-1185">Reference proteome</keyword>
<name>A0A1Q3CV41_CEPFO</name>
<dbReference type="EMBL" id="BDDD01003050">
    <property type="protein sequence ID" value="GAV83928.1"/>
    <property type="molecule type" value="Genomic_DNA"/>
</dbReference>
<reference evidence="4" key="1">
    <citation type="submission" date="2016-04" db="EMBL/GenBank/DDBJ databases">
        <title>Cephalotus genome sequencing.</title>
        <authorList>
            <person name="Fukushima K."/>
            <person name="Hasebe M."/>
            <person name="Fang X."/>
        </authorList>
    </citation>
    <scope>NUCLEOTIDE SEQUENCE [LARGE SCALE GENOMIC DNA]</scope>
    <source>
        <strain evidence="4">cv. St1</strain>
    </source>
</reference>
<evidence type="ECO:0000313" key="4">
    <source>
        <dbReference type="Proteomes" id="UP000187406"/>
    </source>
</evidence>
<evidence type="ECO:0000313" key="3">
    <source>
        <dbReference type="EMBL" id="GAV83928.1"/>
    </source>
</evidence>
<sequence length="364" mass="42055">MDTDSVRSVIEDAVQHAETDSVKANIYKKWSSDENAEGLMYTKSIAIPKREMRDSLLKESSILQPSFDKILKADMEVTSNYGEVMNISNLSLLAERNAEWKRILLDSYETKHVAMPDSNKEDKDGLSITLYTSTIRPSFPLREKLLILDINGVLADVVSPPPKDCTADKTIARRAIFKRPFCLEFLRFCFERFGVGVWSSRTKKNVDRVINYLMGDMRCKLLFCWDQSHCTASKIGTLENKHKPIVFKELHRVWEKCEPNLPWEKGYYNKSNTLLLDDSPYKALLNPPHTAVFPYSYKYQDRRDNSLGDGGDLRFYLEGLYIAENVQKYVEQQPFGQRAISEKSESWPFYCQVIDTINFFPGTR</sequence>
<proteinExistence type="inferred from homology"/>
<dbReference type="InterPro" id="IPR023214">
    <property type="entry name" value="HAD_sf"/>
</dbReference>
<dbReference type="AlphaFoldDB" id="A0A1Q3CV41"/>
<gene>
    <name evidence="3" type="ORF">CFOL_v3_27373</name>
</gene>
<dbReference type="SMART" id="SM00577">
    <property type="entry name" value="CPDc"/>
    <property type="match status" value="1"/>
</dbReference>
<keyword evidence="1" id="KW-0811">Translocation</keyword>
<comment type="subcellular location">
    <subcellularLocation>
        <location evidence="1">Mitochondrion inner membrane</location>
        <topology evidence="1">Single-pass membrane protein</topology>
    </subcellularLocation>
</comment>
<dbReference type="STRING" id="3775.A0A1Q3CV41"/>
<dbReference type="SUPFAM" id="SSF56784">
    <property type="entry name" value="HAD-like"/>
    <property type="match status" value="1"/>
</dbReference>
<dbReference type="InParanoid" id="A0A1Q3CV41"/>
<organism evidence="3 4">
    <name type="scientific">Cephalotus follicularis</name>
    <name type="common">Albany pitcher plant</name>
    <dbReference type="NCBI Taxonomy" id="3775"/>
    <lineage>
        <taxon>Eukaryota</taxon>
        <taxon>Viridiplantae</taxon>
        <taxon>Streptophyta</taxon>
        <taxon>Embryophyta</taxon>
        <taxon>Tracheophyta</taxon>
        <taxon>Spermatophyta</taxon>
        <taxon>Magnoliopsida</taxon>
        <taxon>eudicotyledons</taxon>
        <taxon>Gunneridae</taxon>
        <taxon>Pentapetalae</taxon>
        <taxon>rosids</taxon>
        <taxon>fabids</taxon>
        <taxon>Oxalidales</taxon>
        <taxon>Cephalotaceae</taxon>
        <taxon>Cephalotus</taxon>
    </lineage>
</organism>
<dbReference type="GO" id="GO:0015031">
    <property type="term" value="P:protein transport"/>
    <property type="evidence" value="ECO:0007669"/>
    <property type="project" value="UniProtKB-KW"/>
</dbReference>
<dbReference type="PANTHER" id="PTHR12210">
    <property type="entry name" value="DULLARD PROTEIN PHOSPHATASE"/>
    <property type="match status" value="1"/>
</dbReference>
<keyword evidence="1" id="KW-0496">Mitochondrion</keyword>
<dbReference type="InterPro" id="IPR050365">
    <property type="entry name" value="TIM50"/>
</dbReference>
<evidence type="ECO:0000256" key="1">
    <source>
        <dbReference type="RuleBase" id="RU365079"/>
    </source>
</evidence>
<dbReference type="OrthoDB" id="1711508at2759"/>
<dbReference type="Proteomes" id="UP000187406">
    <property type="component" value="Unassembled WGS sequence"/>
</dbReference>
<accession>A0A1Q3CV41</accession>
<dbReference type="FunFam" id="3.40.50.1000:FF:000257">
    <property type="entry name" value="Haloacid dehalogenase-like hydrolase (HAD) superfamily protein"/>
    <property type="match status" value="1"/>
</dbReference>
<evidence type="ECO:0000259" key="2">
    <source>
        <dbReference type="PROSITE" id="PS50969"/>
    </source>
</evidence>
<dbReference type="PROSITE" id="PS50969">
    <property type="entry name" value="FCP1"/>
    <property type="match status" value="1"/>
</dbReference>
<dbReference type="Gene3D" id="3.40.50.1000">
    <property type="entry name" value="HAD superfamily/HAD-like"/>
    <property type="match status" value="1"/>
</dbReference>
<feature type="domain" description="FCP1 homology" evidence="2">
    <location>
        <begin position="139"/>
        <end position="320"/>
    </location>
</feature>
<comment type="function">
    <text evidence="1">Essential component of the TIM23 complex, a complex that mediates the translocation of transit peptide-containing proteins across the mitochondrial inner membrane.</text>
</comment>
<comment type="subunit">
    <text evidence="1">Component of the TIM23 complex.</text>
</comment>
<protein>
    <recommendedName>
        <fullName evidence="1">Mitochondrial import inner membrane translocase subunit TIM50</fullName>
    </recommendedName>
</protein>
<keyword evidence="1" id="KW-0653">Protein transport</keyword>
<keyword evidence="1" id="KW-0809">Transit peptide</keyword>
<comment type="caution">
    <text evidence="3">The sequence shown here is derived from an EMBL/GenBank/DDBJ whole genome shotgun (WGS) entry which is preliminary data.</text>
</comment>
<keyword evidence="1" id="KW-0813">Transport</keyword>
<comment type="similarity">
    <text evidence="1">Belongs to the TIM50 family.</text>
</comment>
<dbReference type="InterPro" id="IPR036412">
    <property type="entry name" value="HAD-like_sf"/>
</dbReference>
<dbReference type="InterPro" id="IPR004274">
    <property type="entry name" value="FCP1_dom"/>
</dbReference>